<dbReference type="Gene3D" id="3.10.105.10">
    <property type="entry name" value="Dipeptide-binding Protein, Domain 3"/>
    <property type="match status" value="1"/>
</dbReference>
<dbReference type="Proteomes" id="UP001620520">
    <property type="component" value="Unassembled WGS sequence"/>
</dbReference>
<dbReference type="PANTHER" id="PTHR30290">
    <property type="entry name" value="PERIPLASMIC BINDING COMPONENT OF ABC TRANSPORTER"/>
    <property type="match status" value="1"/>
</dbReference>
<dbReference type="SUPFAM" id="SSF53850">
    <property type="entry name" value="Periplasmic binding protein-like II"/>
    <property type="match status" value="1"/>
</dbReference>
<dbReference type="PANTHER" id="PTHR30290:SF65">
    <property type="entry name" value="MONOACYL PHOSPHATIDYLINOSITOL TETRAMANNOSIDE-BINDING PROTEIN LPQW-RELATED"/>
    <property type="match status" value="1"/>
</dbReference>
<organism evidence="3 4">
    <name type="scientific">Paenarthrobacter histidinolovorans</name>
    <dbReference type="NCBI Taxonomy" id="43664"/>
    <lineage>
        <taxon>Bacteria</taxon>
        <taxon>Bacillati</taxon>
        <taxon>Actinomycetota</taxon>
        <taxon>Actinomycetes</taxon>
        <taxon>Micrococcales</taxon>
        <taxon>Micrococcaceae</taxon>
        <taxon>Paenarthrobacter</taxon>
    </lineage>
</organism>
<feature type="domain" description="Solute-binding protein family 5" evidence="2">
    <location>
        <begin position="85"/>
        <end position="422"/>
    </location>
</feature>
<keyword evidence="1" id="KW-0732">Signal</keyword>
<feature type="chain" id="PRO_5047543175" evidence="1">
    <location>
        <begin position="31"/>
        <end position="526"/>
    </location>
</feature>
<dbReference type="PIRSF" id="PIRSF002741">
    <property type="entry name" value="MppA"/>
    <property type="match status" value="1"/>
</dbReference>
<evidence type="ECO:0000256" key="1">
    <source>
        <dbReference type="SAM" id="SignalP"/>
    </source>
</evidence>
<evidence type="ECO:0000313" key="3">
    <source>
        <dbReference type="EMBL" id="MFK4639407.1"/>
    </source>
</evidence>
<dbReference type="CDD" id="cd00995">
    <property type="entry name" value="PBP2_NikA_DppA_OppA_like"/>
    <property type="match status" value="1"/>
</dbReference>
<gene>
    <name evidence="3" type="ORF">ABIA52_002296</name>
</gene>
<evidence type="ECO:0000259" key="2">
    <source>
        <dbReference type="Pfam" id="PF00496"/>
    </source>
</evidence>
<sequence>MQGRSTFMAAAATVTAAAFLLTGCTTGGQASSGGTGGAMSTDTIRTALNADPTTFNAAKANAKDDYEVARFLFDTVVRRDADGKFIGGLATEWKSTASEATLTIRKDATCADGTAITPSIVAKSLSYFADPATKNNFGKLVFGPGQPTITGDDAAGTVDIKLAQPWSELIGGLTLAQTGIICPAGLADLDGLAKGSVKGAFSGPYTLTKSSHGVSYDMTLREDYKAWPQWSKPLEGTPAKTVRFFPGVNKTTVANQLLTGEMDVSDIAPADVQRFESNKDYAVTTVPFAGIFLLFNQREGSPFTDPALRKAVAQLMNQQAFNSAAYAGKGITYNSIVAPTVPCALPDNSSLTPEDAAAAKAVLAGKTFKMVGTTSIGPNGAGSTYVQEALRAAGATVELQLVDNGTWATMTQTKPETWDLTVQGDANFVGTVAASLTRIAGVPTEKGGRNIGGGENTDILADIATAQSATDESARCDAYTKAQKSILSDNDIVPFVGEPQIVAQRSGFSIQAPSGIVDYATMRITK</sequence>
<dbReference type="InterPro" id="IPR030678">
    <property type="entry name" value="Peptide/Ni-bd"/>
</dbReference>
<dbReference type="Gene3D" id="3.40.190.10">
    <property type="entry name" value="Periplasmic binding protein-like II"/>
    <property type="match status" value="1"/>
</dbReference>
<dbReference type="Pfam" id="PF00496">
    <property type="entry name" value="SBP_bac_5"/>
    <property type="match status" value="1"/>
</dbReference>
<reference evidence="3 4" key="1">
    <citation type="submission" date="2024-10" db="EMBL/GenBank/DDBJ databases">
        <title>Novel secondary metabolite-producing bacteria for plant disease control.</title>
        <authorList>
            <person name="Chevrette M."/>
        </authorList>
    </citation>
    <scope>NUCLEOTIDE SEQUENCE [LARGE SCALE GENOMIC DNA]</scope>
    <source>
        <strain evidence="3 4">J30 TE3557</strain>
    </source>
</reference>
<proteinExistence type="predicted"/>
<dbReference type="InterPro" id="IPR039424">
    <property type="entry name" value="SBP_5"/>
</dbReference>
<name>A0ABW8N736_9MICC</name>
<dbReference type="InterPro" id="IPR000914">
    <property type="entry name" value="SBP_5_dom"/>
</dbReference>
<dbReference type="PROSITE" id="PS51257">
    <property type="entry name" value="PROKAR_LIPOPROTEIN"/>
    <property type="match status" value="1"/>
</dbReference>
<protein>
    <submittedName>
        <fullName evidence="3">Peptide/nickel transport system substrate-binding protein</fullName>
    </submittedName>
</protein>
<accession>A0ABW8N736</accession>
<evidence type="ECO:0000313" key="4">
    <source>
        <dbReference type="Proteomes" id="UP001620520"/>
    </source>
</evidence>
<feature type="signal peptide" evidence="1">
    <location>
        <begin position="1"/>
        <end position="30"/>
    </location>
</feature>
<keyword evidence="4" id="KW-1185">Reference proteome</keyword>
<dbReference type="RefSeq" id="WP_404594480.1">
    <property type="nucleotide sequence ID" value="NZ_JBIYEW010000003.1"/>
</dbReference>
<comment type="caution">
    <text evidence="3">The sequence shown here is derived from an EMBL/GenBank/DDBJ whole genome shotgun (WGS) entry which is preliminary data.</text>
</comment>
<dbReference type="EMBL" id="JBIYEW010000003">
    <property type="protein sequence ID" value="MFK4639407.1"/>
    <property type="molecule type" value="Genomic_DNA"/>
</dbReference>